<dbReference type="PANTHER" id="PTHR46143">
    <property type="entry name" value="CALPAIN-7"/>
    <property type="match status" value="1"/>
</dbReference>
<feature type="region of interest" description="Disordered" evidence="5">
    <location>
        <begin position="392"/>
        <end position="436"/>
    </location>
</feature>
<dbReference type="GO" id="GO:0006508">
    <property type="term" value="P:proteolysis"/>
    <property type="evidence" value="ECO:0007669"/>
    <property type="project" value="UniProtKB-KW"/>
</dbReference>
<dbReference type="PROSITE" id="PS50203">
    <property type="entry name" value="CALPAIN_CAT"/>
    <property type="match status" value="1"/>
</dbReference>
<evidence type="ECO:0000256" key="1">
    <source>
        <dbReference type="ARBA" id="ARBA00022670"/>
    </source>
</evidence>
<feature type="domain" description="Calpain catalytic" evidence="6">
    <location>
        <begin position="281"/>
        <end position="573"/>
    </location>
</feature>
<dbReference type="Proteomes" id="UP000823046">
    <property type="component" value="Unassembled WGS sequence"/>
</dbReference>
<dbReference type="SUPFAM" id="SSF54001">
    <property type="entry name" value="Cysteine proteinases"/>
    <property type="match status" value="1"/>
</dbReference>
<evidence type="ECO:0000256" key="2">
    <source>
        <dbReference type="ARBA" id="ARBA00022801"/>
    </source>
</evidence>
<dbReference type="InterPro" id="IPR001300">
    <property type="entry name" value="Peptidase_C2_calpain_cat"/>
</dbReference>
<gene>
    <name evidence="7" type="ORF">IE077_002801</name>
</gene>
<name>A0ABQ7J3S0_9APIC</name>
<keyword evidence="3" id="KW-0788">Thiol protease</keyword>
<dbReference type="InterPro" id="IPR038765">
    <property type="entry name" value="Papain-like_cys_pep_sf"/>
</dbReference>
<accession>A0ABQ7J3S0</accession>
<protein>
    <submittedName>
        <fullName evidence="7">Calpain family cysteine protease domain-containing protein</fullName>
    </submittedName>
</protein>
<evidence type="ECO:0000313" key="8">
    <source>
        <dbReference type="Proteomes" id="UP000823046"/>
    </source>
</evidence>
<keyword evidence="1 7" id="KW-0645">Protease</keyword>
<sequence>MHKQPPFIFESFNTSMDALPSKISILLESSLVGSYIMLPWNEEDVDIKNNFWMDRPFIPSSFHAFVSFTLKQLVTLFPHRTETLSSPSVPSAISLPLWTDSILFSSMANPSAEPCDTSLTSLPPETETAGSTLSSAVLDASHTVQCETFLPSSSTGKGRKDLAEKRQPSTISLLGILPTSRFGWEKSLRDSSNVSLSQKCNPDTSTILKETAMTVEGSFFCPGLVLPSISPLKEISSFLSSPEGSIRRSKKEETSPKPISPPLSCVESSPFSFTKSISDEQLKYKPFPPILEGWKDGKWTDPDGYMHLSGKQQQKFHSWRRLSDIIKLPVIIQDKPSSRMIRQGFVGDCSFLSSLAVLADYENRTEIPILSSILSPQTSLVDRRVRISPASHLSPSFSEGGHTPSSPSLRLTPPSPSSPKHVTTPTSLSSPPTTPLSSSSPLHTFFSPVLPIPLSPSILFSHASQRRPIIPLFNPKGMYACRLYFNGVPRKVLIDDFVPTRKDGHILSAHSRNRHELWVTLLEKSFVKIMGGSYFMQGSNPGADLYHLTGWMPETIPFRSDIHTGSPGDLRPIVTGVMGGRDVGTKVTAKRSAISITETNIKGDKRPA</sequence>
<comment type="caution">
    <text evidence="4">Lacks conserved residue(s) required for the propagation of feature annotation.</text>
</comment>
<evidence type="ECO:0000256" key="3">
    <source>
        <dbReference type="ARBA" id="ARBA00022807"/>
    </source>
</evidence>
<comment type="caution">
    <text evidence="7">The sequence shown here is derived from an EMBL/GenBank/DDBJ whole genome shotgun (WGS) entry which is preliminary data.</text>
</comment>
<reference evidence="7 8" key="1">
    <citation type="journal article" date="2020" name="bioRxiv">
        <title>Metabolic contributions of an alphaproteobacterial endosymbiont in the apicomplexan Cardiosporidium cionae.</title>
        <authorList>
            <person name="Hunter E.S."/>
            <person name="Paight C.J."/>
            <person name="Lane C.E."/>
        </authorList>
    </citation>
    <scope>NUCLEOTIDE SEQUENCE [LARGE SCALE GENOMIC DNA]</scope>
    <source>
        <strain evidence="7">ESH_2018</strain>
    </source>
</reference>
<evidence type="ECO:0000313" key="7">
    <source>
        <dbReference type="EMBL" id="KAF8817742.1"/>
    </source>
</evidence>
<feature type="compositionally biased region" description="Low complexity" evidence="5">
    <location>
        <begin position="423"/>
        <end position="436"/>
    </location>
</feature>
<feature type="compositionally biased region" description="Low complexity" evidence="5">
    <location>
        <begin position="403"/>
        <end position="412"/>
    </location>
</feature>
<evidence type="ECO:0000256" key="4">
    <source>
        <dbReference type="PROSITE-ProRule" id="PRU00239"/>
    </source>
</evidence>
<dbReference type="Pfam" id="PF00648">
    <property type="entry name" value="Peptidase_C2"/>
    <property type="match status" value="2"/>
</dbReference>
<organism evidence="7 8">
    <name type="scientific">Cardiosporidium cionae</name>
    <dbReference type="NCBI Taxonomy" id="476202"/>
    <lineage>
        <taxon>Eukaryota</taxon>
        <taxon>Sar</taxon>
        <taxon>Alveolata</taxon>
        <taxon>Apicomplexa</taxon>
        <taxon>Aconoidasida</taxon>
        <taxon>Nephromycida</taxon>
        <taxon>Cardiosporidium</taxon>
    </lineage>
</organism>
<dbReference type="GO" id="GO:0008233">
    <property type="term" value="F:peptidase activity"/>
    <property type="evidence" value="ECO:0007669"/>
    <property type="project" value="UniProtKB-KW"/>
</dbReference>
<evidence type="ECO:0000259" key="6">
    <source>
        <dbReference type="PROSITE" id="PS50203"/>
    </source>
</evidence>
<dbReference type="InterPro" id="IPR051297">
    <property type="entry name" value="PalB/RIM13"/>
</dbReference>
<dbReference type="EMBL" id="JADAQX010001628">
    <property type="protein sequence ID" value="KAF8817742.1"/>
    <property type="molecule type" value="Genomic_DNA"/>
</dbReference>
<keyword evidence="8" id="KW-1185">Reference proteome</keyword>
<dbReference type="SMART" id="SM00230">
    <property type="entry name" value="CysPc"/>
    <property type="match status" value="1"/>
</dbReference>
<dbReference type="PANTHER" id="PTHR46143:SF1">
    <property type="entry name" value="CALPAIN-7"/>
    <property type="match status" value="1"/>
</dbReference>
<feature type="non-terminal residue" evidence="7">
    <location>
        <position position="608"/>
    </location>
</feature>
<keyword evidence="2" id="KW-0378">Hydrolase</keyword>
<proteinExistence type="predicted"/>
<evidence type="ECO:0000256" key="5">
    <source>
        <dbReference type="SAM" id="MobiDB-lite"/>
    </source>
</evidence>